<dbReference type="GO" id="GO:0004601">
    <property type="term" value="F:peroxidase activity"/>
    <property type="evidence" value="ECO:0007669"/>
    <property type="project" value="UniProtKB-KW"/>
</dbReference>
<dbReference type="Gene3D" id="3.40.30.10">
    <property type="entry name" value="Glutaredoxin"/>
    <property type="match status" value="1"/>
</dbReference>
<evidence type="ECO:0000256" key="2">
    <source>
        <dbReference type="ARBA" id="ARBA00022559"/>
    </source>
</evidence>
<gene>
    <name evidence="6" type="ORF">E7Z59_07685</name>
</gene>
<dbReference type="OrthoDB" id="9789406at2"/>
<dbReference type="Pfam" id="PF00255">
    <property type="entry name" value="GSHPx"/>
    <property type="match status" value="1"/>
</dbReference>
<dbReference type="PROSITE" id="PS00460">
    <property type="entry name" value="GLUTATHIONE_PEROXID_1"/>
    <property type="match status" value="1"/>
</dbReference>
<dbReference type="PRINTS" id="PR01011">
    <property type="entry name" value="GLUTPROXDASE"/>
</dbReference>
<dbReference type="PROSITE" id="PS51257">
    <property type="entry name" value="PROKAR_LIPOPROTEIN"/>
    <property type="match status" value="1"/>
</dbReference>
<dbReference type="AlphaFoldDB" id="A0A4S3M237"/>
<comment type="similarity">
    <text evidence="1 5">Belongs to the glutathione peroxidase family.</text>
</comment>
<dbReference type="Proteomes" id="UP000305939">
    <property type="component" value="Unassembled WGS sequence"/>
</dbReference>
<keyword evidence="7" id="KW-1185">Reference proteome</keyword>
<dbReference type="InterPro" id="IPR029759">
    <property type="entry name" value="GPX_AS"/>
</dbReference>
<dbReference type="GO" id="GO:0034599">
    <property type="term" value="P:cellular response to oxidative stress"/>
    <property type="evidence" value="ECO:0007669"/>
    <property type="project" value="TreeGrafter"/>
</dbReference>
<feature type="active site" evidence="4">
    <location>
        <position position="75"/>
    </location>
</feature>
<comment type="caution">
    <text evidence="6">The sequence shown here is derived from an EMBL/GenBank/DDBJ whole genome shotgun (WGS) entry which is preliminary data.</text>
</comment>
<evidence type="ECO:0000256" key="1">
    <source>
        <dbReference type="ARBA" id="ARBA00006926"/>
    </source>
</evidence>
<accession>A0A4S3M237</accession>
<dbReference type="PIRSF" id="PIRSF000303">
    <property type="entry name" value="Glutathion_perox"/>
    <property type="match status" value="1"/>
</dbReference>
<evidence type="ECO:0000256" key="3">
    <source>
        <dbReference type="ARBA" id="ARBA00023002"/>
    </source>
</evidence>
<reference evidence="6 7" key="1">
    <citation type="submission" date="2019-04" db="EMBL/GenBank/DDBJ databases">
        <title>Draft genome sequence of Robertkochia marina CC-AMO-30D.</title>
        <authorList>
            <person name="Hameed A."/>
            <person name="Lin S.-Y."/>
            <person name="Shahina M."/>
            <person name="Lai W.-A."/>
            <person name="Young C.-C."/>
        </authorList>
    </citation>
    <scope>NUCLEOTIDE SEQUENCE [LARGE SCALE GENOMIC DNA]</scope>
    <source>
        <strain evidence="6 7">CC-AMO-30D</strain>
    </source>
</reference>
<keyword evidence="3 5" id="KW-0560">Oxidoreductase</keyword>
<dbReference type="PROSITE" id="PS51355">
    <property type="entry name" value="GLUTATHIONE_PEROXID_3"/>
    <property type="match status" value="1"/>
</dbReference>
<organism evidence="6 7">
    <name type="scientific">Robertkochia marina</name>
    <dbReference type="NCBI Taxonomy" id="1227945"/>
    <lineage>
        <taxon>Bacteria</taxon>
        <taxon>Pseudomonadati</taxon>
        <taxon>Bacteroidota</taxon>
        <taxon>Flavobacteriia</taxon>
        <taxon>Flavobacteriales</taxon>
        <taxon>Flavobacteriaceae</taxon>
        <taxon>Robertkochia</taxon>
    </lineage>
</organism>
<dbReference type="FunFam" id="3.40.30.10:FF:000010">
    <property type="entry name" value="Glutathione peroxidase"/>
    <property type="match status" value="1"/>
</dbReference>
<protein>
    <recommendedName>
        <fullName evidence="5">Glutathione peroxidase</fullName>
    </recommendedName>
</protein>
<evidence type="ECO:0000256" key="5">
    <source>
        <dbReference type="RuleBase" id="RU000499"/>
    </source>
</evidence>
<evidence type="ECO:0000313" key="6">
    <source>
        <dbReference type="EMBL" id="THD67535.1"/>
    </source>
</evidence>
<dbReference type="RefSeq" id="WP_136335740.1">
    <property type="nucleotide sequence ID" value="NZ_QXMP01000005.1"/>
</dbReference>
<dbReference type="PANTHER" id="PTHR11592:SF78">
    <property type="entry name" value="GLUTATHIONE PEROXIDASE"/>
    <property type="match status" value="1"/>
</dbReference>
<keyword evidence="2 5" id="KW-0575">Peroxidase</keyword>
<evidence type="ECO:0000256" key="4">
    <source>
        <dbReference type="PIRSR" id="PIRSR000303-1"/>
    </source>
</evidence>
<sequence>MKKLSIVFMLSLAVGGCKQTDQSTKETSSETIAMTEQKSVETIYQFTVKDINGDDFDFADLKGKKIMIVNTASKCGLTPQYEQLQALYERYGGSGFTIVGFPANNFGQQEPGSNTEIAEFCQLNYGVSFPMMSKISVKGEDMHEIYRFLTQKDLNGLKDSEVAWNFQKYLIDEDGTLAAVIEPQMLPDDKKITDWIESK</sequence>
<dbReference type="InterPro" id="IPR036249">
    <property type="entry name" value="Thioredoxin-like_sf"/>
</dbReference>
<dbReference type="EMBL" id="SSMC01000002">
    <property type="protein sequence ID" value="THD67535.1"/>
    <property type="molecule type" value="Genomic_DNA"/>
</dbReference>
<dbReference type="SUPFAM" id="SSF52833">
    <property type="entry name" value="Thioredoxin-like"/>
    <property type="match status" value="1"/>
</dbReference>
<dbReference type="InterPro" id="IPR000889">
    <property type="entry name" value="Glutathione_peroxidase"/>
</dbReference>
<dbReference type="CDD" id="cd00340">
    <property type="entry name" value="GSH_Peroxidase"/>
    <property type="match status" value="1"/>
</dbReference>
<name>A0A4S3M237_9FLAO</name>
<proteinExistence type="inferred from homology"/>
<dbReference type="PANTHER" id="PTHR11592">
    <property type="entry name" value="GLUTATHIONE PEROXIDASE"/>
    <property type="match status" value="1"/>
</dbReference>
<evidence type="ECO:0000313" key="7">
    <source>
        <dbReference type="Proteomes" id="UP000305939"/>
    </source>
</evidence>